<accession>A0ACB8ZB13</accession>
<comment type="caution">
    <text evidence="1">The sequence shown here is derived from an EMBL/GenBank/DDBJ whole genome shotgun (WGS) entry which is preliminary data.</text>
</comment>
<protein>
    <submittedName>
        <fullName evidence="1">Uncharacterized protein</fullName>
    </submittedName>
</protein>
<dbReference type="EMBL" id="CM042043">
    <property type="protein sequence ID" value="KAI3695159.1"/>
    <property type="molecule type" value="Genomic_DNA"/>
</dbReference>
<keyword evidence="2" id="KW-1185">Reference proteome</keyword>
<name>A0ACB8ZB13_9ASTR</name>
<organism evidence="1 2">
    <name type="scientific">Smallanthus sonchifolius</name>
    <dbReference type="NCBI Taxonomy" id="185202"/>
    <lineage>
        <taxon>Eukaryota</taxon>
        <taxon>Viridiplantae</taxon>
        <taxon>Streptophyta</taxon>
        <taxon>Embryophyta</taxon>
        <taxon>Tracheophyta</taxon>
        <taxon>Spermatophyta</taxon>
        <taxon>Magnoliopsida</taxon>
        <taxon>eudicotyledons</taxon>
        <taxon>Gunneridae</taxon>
        <taxon>Pentapetalae</taxon>
        <taxon>asterids</taxon>
        <taxon>campanulids</taxon>
        <taxon>Asterales</taxon>
        <taxon>Asteraceae</taxon>
        <taxon>Asteroideae</taxon>
        <taxon>Heliantheae alliance</taxon>
        <taxon>Millerieae</taxon>
        <taxon>Smallanthus</taxon>
    </lineage>
</organism>
<evidence type="ECO:0000313" key="2">
    <source>
        <dbReference type="Proteomes" id="UP001056120"/>
    </source>
</evidence>
<evidence type="ECO:0000313" key="1">
    <source>
        <dbReference type="EMBL" id="KAI3695159.1"/>
    </source>
</evidence>
<sequence>MLSENSRFTTNLCFDQESYDPDSHPTTTGPVSGSPHARTTWWTGYKQSFGRSKGPIKSSSPVSAQEVPFVVTIPSFLELLLIISEDRSPFASEWSIGNSLTRVMDRSLKRLIQTCNSSWVLNLACFETRDKYWNRNPKRSGGAWCCRPYVV</sequence>
<reference evidence="1 2" key="2">
    <citation type="journal article" date="2022" name="Mol. Ecol. Resour.">
        <title>The genomes of chicory, endive, great burdock and yacon provide insights into Asteraceae paleo-polyploidization history and plant inulin production.</title>
        <authorList>
            <person name="Fan W."/>
            <person name="Wang S."/>
            <person name="Wang H."/>
            <person name="Wang A."/>
            <person name="Jiang F."/>
            <person name="Liu H."/>
            <person name="Zhao H."/>
            <person name="Xu D."/>
            <person name="Zhang Y."/>
        </authorList>
    </citation>
    <scope>NUCLEOTIDE SEQUENCE [LARGE SCALE GENOMIC DNA]</scope>
    <source>
        <strain evidence="2">cv. Yunnan</strain>
        <tissue evidence="1">Leaves</tissue>
    </source>
</reference>
<proteinExistence type="predicted"/>
<reference evidence="2" key="1">
    <citation type="journal article" date="2022" name="Mol. Ecol. Resour.">
        <title>The genomes of chicory, endive, great burdock and yacon provide insights into Asteraceae palaeo-polyploidization history and plant inulin production.</title>
        <authorList>
            <person name="Fan W."/>
            <person name="Wang S."/>
            <person name="Wang H."/>
            <person name="Wang A."/>
            <person name="Jiang F."/>
            <person name="Liu H."/>
            <person name="Zhao H."/>
            <person name="Xu D."/>
            <person name="Zhang Y."/>
        </authorList>
    </citation>
    <scope>NUCLEOTIDE SEQUENCE [LARGE SCALE GENOMIC DNA]</scope>
    <source>
        <strain evidence="2">cv. Yunnan</strain>
    </source>
</reference>
<gene>
    <name evidence="1" type="ORF">L1987_78148</name>
</gene>
<dbReference type="Proteomes" id="UP001056120">
    <property type="component" value="Linkage Group LG26"/>
</dbReference>